<keyword evidence="1" id="KW-0614">Plasmid</keyword>
<accession>A0A517U6U5</accession>
<dbReference type="AlphaFoldDB" id="A0A517U6U5"/>
<gene>
    <name evidence="1" type="ORF">I41_56020</name>
</gene>
<sequence>MAKPPRNAPTPPLARLAETCPSVETALGIFGILQQDVADLDDDAREVLLLQLRRFRRDFIEELQQEARLGDTVDDFKARAEAMIRRHGLHDLELGRDLPHHLVAFATDVLKSCLVASASRELRRQRQALN</sequence>
<protein>
    <submittedName>
        <fullName evidence="1">Uncharacterized protein</fullName>
    </submittedName>
</protein>
<proteinExistence type="predicted"/>
<name>A0A517U6U5_9BACT</name>
<dbReference type="RefSeq" id="WP_145436595.1">
    <property type="nucleotide sequence ID" value="NZ_CP036340.1"/>
</dbReference>
<evidence type="ECO:0000313" key="2">
    <source>
        <dbReference type="Proteomes" id="UP000317909"/>
    </source>
</evidence>
<geneLocation type="plasmid" evidence="2">
    <name>pi41_1</name>
</geneLocation>
<keyword evidence="2" id="KW-1185">Reference proteome</keyword>
<dbReference type="KEGG" id="llh:I41_56020"/>
<dbReference type="Proteomes" id="UP000317909">
    <property type="component" value="Plasmid pI41_1"/>
</dbReference>
<organism evidence="1 2">
    <name type="scientific">Lacipirellula limnantheis</name>
    <dbReference type="NCBI Taxonomy" id="2528024"/>
    <lineage>
        <taxon>Bacteria</taxon>
        <taxon>Pseudomonadati</taxon>
        <taxon>Planctomycetota</taxon>
        <taxon>Planctomycetia</taxon>
        <taxon>Pirellulales</taxon>
        <taxon>Lacipirellulaceae</taxon>
        <taxon>Lacipirellula</taxon>
    </lineage>
</organism>
<evidence type="ECO:0000313" key="1">
    <source>
        <dbReference type="EMBL" id="QDT76352.1"/>
    </source>
</evidence>
<reference evidence="1 2" key="1">
    <citation type="submission" date="2019-02" db="EMBL/GenBank/DDBJ databases">
        <title>Deep-cultivation of Planctomycetes and their phenomic and genomic characterization uncovers novel biology.</title>
        <authorList>
            <person name="Wiegand S."/>
            <person name="Jogler M."/>
            <person name="Boedeker C."/>
            <person name="Pinto D."/>
            <person name="Vollmers J."/>
            <person name="Rivas-Marin E."/>
            <person name="Kohn T."/>
            <person name="Peeters S.H."/>
            <person name="Heuer A."/>
            <person name="Rast P."/>
            <person name="Oberbeckmann S."/>
            <person name="Bunk B."/>
            <person name="Jeske O."/>
            <person name="Meyerdierks A."/>
            <person name="Storesund J.E."/>
            <person name="Kallscheuer N."/>
            <person name="Luecker S."/>
            <person name="Lage O.M."/>
            <person name="Pohl T."/>
            <person name="Merkel B.J."/>
            <person name="Hornburger P."/>
            <person name="Mueller R.-W."/>
            <person name="Bruemmer F."/>
            <person name="Labrenz M."/>
            <person name="Spormann A.M."/>
            <person name="Op den Camp H."/>
            <person name="Overmann J."/>
            <person name="Amann R."/>
            <person name="Jetten M.S.M."/>
            <person name="Mascher T."/>
            <person name="Medema M.H."/>
            <person name="Devos D.P."/>
            <person name="Kaster A.-K."/>
            <person name="Ovreas L."/>
            <person name="Rohde M."/>
            <person name="Galperin M.Y."/>
            <person name="Jogler C."/>
        </authorList>
    </citation>
    <scope>NUCLEOTIDE SEQUENCE [LARGE SCALE GENOMIC DNA]</scope>
    <source>
        <strain evidence="1 2">I41</strain>
        <plasmid evidence="2">pi41_1</plasmid>
    </source>
</reference>
<dbReference type="EMBL" id="CP036340">
    <property type="protein sequence ID" value="QDT76352.1"/>
    <property type="molecule type" value="Genomic_DNA"/>
</dbReference>